<name>A0ABX3HDG7_9BACL</name>
<dbReference type="PANTHER" id="PTHR30408">
    <property type="entry name" value="TYPE-1 RESTRICTION ENZYME ECOKI SPECIFICITY PROTEIN"/>
    <property type="match status" value="1"/>
</dbReference>
<comment type="similarity">
    <text evidence="1">Belongs to the type-I restriction system S methylase family.</text>
</comment>
<accession>A0ABX3HDG7</accession>
<evidence type="ECO:0000256" key="2">
    <source>
        <dbReference type="ARBA" id="ARBA00022747"/>
    </source>
</evidence>
<keyword evidence="3" id="KW-0238">DNA-binding</keyword>
<dbReference type="InterPro" id="IPR044946">
    <property type="entry name" value="Restrct_endonuc_typeI_TRD_sf"/>
</dbReference>
<dbReference type="InterPro" id="IPR052021">
    <property type="entry name" value="Type-I_RS_S_subunit"/>
</dbReference>
<evidence type="ECO:0000256" key="1">
    <source>
        <dbReference type="ARBA" id="ARBA00010923"/>
    </source>
</evidence>
<dbReference type="Gene3D" id="3.90.220.20">
    <property type="entry name" value="DNA methylase specificity domains"/>
    <property type="match status" value="2"/>
</dbReference>
<reference evidence="5 6" key="1">
    <citation type="submission" date="2016-10" db="EMBL/GenBank/DDBJ databases">
        <title>Paenibacillus species isolates.</title>
        <authorList>
            <person name="Beno S.M."/>
        </authorList>
    </citation>
    <scope>NUCLEOTIDE SEQUENCE [LARGE SCALE GENOMIC DNA]</scope>
    <source>
        <strain evidence="5 6">FSL R5-0923</strain>
    </source>
</reference>
<comment type="caution">
    <text evidence="5">The sequence shown here is derived from an EMBL/GenBank/DDBJ whole genome shotgun (WGS) entry which is preliminary data.</text>
</comment>
<dbReference type="PANTHER" id="PTHR30408:SF12">
    <property type="entry name" value="TYPE I RESTRICTION ENZYME MJAVIII SPECIFICITY SUBUNIT"/>
    <property type="match status" value="1"/>
</dbReference>
<dbReference type="RefSeq" id="WP_076300243.1">
    <property type="nucleotide sequence ID" value="NZ_MPTD01000015.1"/>
</dbReference>
<dbReference type="EMBL" id="MPTD01000015">
    <property type="protein sequence ID" value="OMD48548.1"/>
    <property type="molecule type" value="Genomic_DNA"/>
</dbReference>
<keyword evidence="2" id="KW-0680">Restriction system</keyword>
<keyword evidence="6" id="KW-1185">Reference proteome</keyword>
<evidence type="ECO:0000259" key="4">
    <source>
        <dbReference type="Pfam" id="PF01420"/>
    </source>
</evidence>
<feature type="domain" description="Type I restriction modification DNA specificity" evidence="4">
    <location>
        <begin position="38"/>
        <end position="184"/>
    </location>
</feature>
<dbReference type="Proteomes" id="UP000187313">
    <property type="component" value="Unassembled WGS sequence"/>
</dbReference>
<evidence type="ECO:0000256" key="3">
    <source>
        <dbReference type="ARBA" id="ARBA00023125"/>
    </source>
</evidence>
<evidence type="ECO:0000313" key="6">
    <source>
        <dbReference type="Proteomes" id="UP000187313"/>
    </source>
</evidence>
<organism evidence="5 6">
    <name type="scientific">Paenibacillus odorifer</name>
    <dbReference type="NCBI Taxonomy" id="189426"/>
    <lineage>
        <taxon>Bacteria</taxon>
        <taxon>Bacillati</taxon>
        <taxon>Bacillota</taxon>
        <taxon>Bacilli</taxon>
        <taxon>Bacillales</taxon>
        <taxon>Paenibacillaceae</taxon>
        <taxon>Paenibacillus</taxon>
    </lineage>
</organism>
<evidence type="ECO:0000313" key="5">
    <source>
        <dbReference type="EMBL" id="OMD48548.1"/>
    </source>
</evidence>
<sequence>MSFNMVSIEHRPLTSLLKFIVDNRGKTVPTSDEGIPLIATNCIKDNELYPVFERVRYISQDTYDNWFRAHPIPGDIIFVNKGTPGRVCLVPDPIDFCIAQDMMALRVDEDVIDNRYLFAVLRSPLFQNQINNYHVGTMIPHFKKGDLDKLLIPIPSMRIQEIIGDYYFTLSHKIETNNRMNKVLDQMAQVIFKQWFVDFEYPNENGDPYKLSGGEMEWCEEMGREIPKGWLIDTIGNSTSLVTRGIAPKYAENSEKRVINQKCIRDGSINLELSRPHISKVSEDKQIQFGDILVNSTGTGTLGRVAQVYEDLEDYTVDSHVTIIRPNLENGLGYMGCLIKNMQPLFENAATGSTGQTELGREIIKKMKILLPESHINEKFSGIYHSICEKMIRSQKENIALSNLRDTLLPKLISGELDVSEIQL</sequence>
<proteinExistence type="inferred from homology"/>
<gene>
    <name evidence="5" type="ORF">BSK51_21700</name>
</gene>
<dbReference type="SUPFAM" id="SSF116734">
    <property type="entry name" value="DNA methylase specificity domain"/>
    <property type="match status" value="2"/>
</dbReference>
<dbReference type="InterPro" id="IPR000055">
    <property type="entry name" value="Restrct_endonuc_typeI_TRD"/>
</dbReference>
<dbReference type="Pfam" id="PF01420">
    <property type="entry name" value="Methylase_S"/>
    <property type="match status" value="1"/>
</dbReference>
<protein>
    <recommendedName>
        <fullName evidence="4">Type I restriction modification DNA specificity domain-containing protein</fullName>
    </recommendedName>
</protein>